<keyword evidence="3" id="KW-1185">Reference proteome</keyword>
<dbReference type="AlphaFoldDB" id="A0A317XHU0"/>
<feature type="compositionally biased region" description="Low complexity" evidence="1">
    <location>
        <begin position="279"/>
        <end position="294"/>
    </location>
</feature>
<dbReference type="CDD" id="cd14686">
    <property type="entry name" value="bZIP"/>
    <property type="match status" value="1"/>
</dbReference>
<feature type="compositionally biased region" description="Polar residues" evidence="1">
    <location>
        <begin position="350"/>
        <end position="363"/>
    </location>
</feature>
<evidence type="ECO:0000313" key="3">
    <source>
        <dbReference type="Proteomes" id="UP000246740"/>
    </source>
</evidence>
<dbReference type="InParanoid" id="A0A317XHU0"/>
<feature type="compositionally biased region" description="Polar residues" evidence="1">
    <location>
        <begin position="320"/>
        <end position="329"/>
    </location>
</feature>
<feature type="region of interest" description="Disordered" evidence="1">
    <location>
        <begin position="30"/>
        <end position="148"/>
    </location>
</feature>
<reference evidence="2 3" key="1">
    <citation type="journal article" date="2018" name="Mol. Biol. Evol.">
        <title>Broad Genomic Sampling Reveals a Smut Pathogenic Ancestry of the Fungal Clade Ustilaginomycotina.</title>
        <authorList>
            <person name="Kijpornyongpan T."/>
            <person name="Mondo S.J."/>
            <person name="Barry K."/>
            <person name="Sandor L."/>
            <person name="Lee J."/>
            <person name="Lipzen A."/>
            <person name="Pangilinan J."/>
            <person name="LaButti K."/>
            <person name="Hainaut M."/>
            <person name="Henrissat B."/>
            <person name="Grigoriev I.V."/>
            <person name="Spatafora J.W."/>
            <person name="Aime M.C."/>
        </authorList>
    </citation>
    <scope>NUCLEOTIDE SEQUENCE [LARGE SCALE GENOMIC DNA]</scope>
    <source>
        <strain evidence="2 3">MCA 3645</strain>
    </source>
</reference>
<accession>A0A317XHU0</accession>
<protein>
    <recommendedName>
        <fullName evidence="4">BZIP domain-containing protein</fullName>
    </recommendedName>
</protein>
<proteinExistence type="predicted"/>
<feature type="compositionally biased region" description="Basic and acidic residues" evidence="1">
    <location>
        <begin position="38"/>
        <end position="53"/>
    </location>
</feature>
<feature type="region of interest" description="Disordered" evidence="1">
    <location>
        <begin position="317"/>
        <end position="383"/>
    </location>
</feature>
<feature type="compositionally biased region" description="Low complexity" evidence="1">
    <location>
        <begin position="255"/>
        <end position="268"/>
    </location>
</feature>
<evidence type="ECO:0008006" key="4">
    <source>
        <dbReference type="Google" id="ProtNLM"/>
    </source>
</evidence>
<evidence type="ECO:0000313" key="2">
    <source>
        <dbReference type="EMBL" id="PWY97834.1"/>
    </source>
</evidence>
<evidence type="ECO:0000256" key="1">
    <source>
        <dbReference type="SAM" id="MobiDB-lite"/>
    </source>
</evidence>
<name>A0A317XHU0_9BASI</name>
<feature type="compositionally biased region" description="Low complexity" evidence="1">
    <location>
        <begin position="116"/>
        <end position="140"/>
    </location>
</feature>
<organism evidence="2 3">
    <name type="scientific">Testicularia cyperi</name>
    <dbReference type="NCBI Taxonomy" id="1882483"/>
    <lineage>
        <taxon>Eukaryota</taxon>
        <taxon>Fungi</taxon>
        <taxon>Dikarya</taxon>
        <taxon>Basidiomycota</taxon>
        <taxon>Ustilaginomycotina</taxon>
        <taxon>Ustilaginomycetes</taxon>
        <taxon>Ustilaginales</taxon>
        <taxon>Anthracoideaceae</taxon>
        <taxon>Testicularia</taxon>
    </lineage>
</organism>
<sequence length="383" mass="40518">MFPYPDDNEAASISSSGVGEPVMAAESFVSPQSLSFGPDRDPIITDTRAHSDVAMRSAFDPQPPTATRRISALPHSRTGRHEPPQFAMEQTSVFDPTSPGPEGNAASATSHHRTSSESGSSQSTGTGSRGAGPARSAAAPISTTANARASRLFRERRKEREHILRDTVAELAARNSALEMLLLHHGIHPGPQSTLSHELPIHTAQRHGGPPIYIPGLTARRAHSDLEAAVSGRRSDIGSTDPFTGFSPHRGAIASASSSSLEYTSPSSTDPGSNDPSRQESQASSYSSIASGRSMMPFPAVPPRSMHLGYAAPHGPISPLRSSNAQSSWDLGPSFENGGSSTDHSERSSSGHYNNNDNSSGSGPRSIVSRPSPHTSFYLWEKN</sequence>
<feature type="region of interest" description="Disordered" evidence="1">
    <location>
        <begin position="226"/>
        <end position="300"/>
    </location>
</feature>
<dbReference type="OrthoDB" id="10261257at2759"/>
<gene>
    <name evidence="2" type="ORF">BCV70DRAFT_46489</name>
</gene>
<dbReference type="EMBL" id="KZ819202">
    <property type="protein sequence ID" value="PWY97834.1"/>
    <property type="molecule type" value="Genomic_DNA"/>
</dbReference>
<dbReference type="Proteomes" id="UP000246740">
    <property type="component" value="Unassembled WGS sequence"/>
</dbReference>